<evidence type="ECO:0000256" key="4">
    <source>
        <dbReference type="ARBA" id="ARBA00022980"/>
    </source>
</evidence>
<dbReference type="CDD" id="cd00432">
    <property type="entry name" value="Ribosomal_L18_L5e"/>
    <property type="match status" value="1"/>
</dbReference>
<dbReference type="SUPFAM" id="SSF53137">
    <property type="entry name" value="Translational machinery components"/>
    <property type="match status" value="1"/>
</dbReference>
<evidence type="ECO:0000313" key="8">
    <source>
        <dbReference type="EMBL" id="RAP73215.1"/>
    </source>
</evidence>
<dbReference type="InterPro" id="IPR057268">
    <property type="entry name" value="Ribosomal_L18"/>
</dbReference>
<dbReference type="Proteomes" id="UP000249260">
    <property type="component" value="Unassembled WGS sequence"/>
</dbReference>
<comment type="subunit">
    <text evidence="7">Part of the 50S ribosomal subunit; part of the 5S rRNA/L5/L18/L25 subcomplex. Contacts the 5S and 23S rRNAs.</text>
</comment>
<dbReference type="Gene3D" id="3.30.420.100">
    <property type="match status" value="1"/>
</dbReference>
<reference evidence="8 9" key="1">
    <citation type="submission" date="2018-06" db="EMBL/GenBank/DDBJ databases">
        <title>Paenibacillus montanisoli sp. nov., isolated from mountain area soil.</title>
        <authorList>
            <person name="Wu M."/>
        </authorList>
    </citation>
    <scope>NUCLEOTIDE SEQUENCE [LARGE SCALE GENOMIC DNA]</scope>
    <source>
        <strain evidence="8 9">RA17</strain>
    </source>
</reference>
<dbReference type="PANTHER" id="PTHR12899">
    <property type="entry name" value="39S RIBOSOMAL PROTEIN L18, MITOCHONDRIAL"/>
    <property type="match status" value="1"/>
</dbReference>
<evidence type="ECO:0000256" key="5">
    <source>
        <dbReference type="ARBA" id="ARBA00023274"/>
    </source>
</evidence>
<dbReference type="GO" id="GO:0003735">
    <property type="term" value="F:structural constituent of ribosome"/>
    <property type="evidence" value="ECO:0007669"/>
    <property type="project" value="InterPro"/>
</dbReference>
<evidence type="ECO:0000256" key="3">
    <source>
        <dbReference type="ARBA" id="ARBA00022884"/>
    </source>
</evidence>
<dbReference type="GO" id="GO:0008097">
    <property type="term" value="F:5S rRNA binding"/>
    <property type="evidence" value="ECO:0007669"/>
    <property type="project" value="TreeGrafter"/>
</dbReference>
<dbReference type="InterPro" id="IPR004389">
    <property type="entry name" value="Ribosomal_uL18_bac-type"/>
</dbReference>
<keyword evidence="4 7" id="KW-0689">Ribosomal protein</keyword>
<keyword evidence="3 7" id="KW-0694">RNA-binding</keyword>
<dbReference type="HAMAP" id="MF_01337_B">
    <property type="entry name" value="Ribosomal_uL18_B"/>
    <property type="match status" value="1"/>
</dbReference>
<accession>A0A328TWV0</accession>
<evidence type="ECO:0000256" key="6">
    <source>
        <dbReference type="ARBA" id="ARBA00035197"/>
    </source>
</evidence>
<evidence type="ECO:0000256" key="1">
    <source>
        <dbReference type="ARBA" id="ARBA00007116"/>
    </source>
</evidence>
<evidence type="ECO:0000313" key="9">
    <source>
        <dbReference type="Proteomes" id="UP000249260"/>
    </source>
</evidence>
<comment type="function">
    <text evidence="7">This is one of the proteins that bind and probably mediate the attachment of the 5S RNA into the large ribosomal subunit, where it forms part of the central protuberance.</text>
</comment>
<evidence type="ECO:0000256" key="7">
    <source>
        <dbReference type="HAMAP-Rule" id="MF_01337"/>
    </source>
</evidence>
<comment type="caution">
    <text evidence="8">The sequence shown here is derived from an EMBL/GenBank/DDBJ whole genome shotgun (WGS) entry which is preliminary data.</text>
</comment>
<dbReference type="FunFam" id="3.30.420.100:FF:000001">
    <property type="entry name" value="50S ribosomal protein L18"/>
    <property type="match status" value="1"/>
</dbReference>
<organism evidence="8 9">
    <name type="scientific">Paenibacillus montanisoli</name>
    <dbReference type="NCBI Taxonomy" id="2081970"/>
    <lineage>
        <taxon>Bacteria</taxon>
        <taxon>Bacillati</taxon>
        <taxon>Bacillota</taxon>
        <taxon>Bacilli</taxon>
        <taxon>Bacillales</taxon>
        <taxon>Paenibacillaceae</taxon>
        <taxon>Paenibacillus</taxon>
    </lineage>
</organism>
<proteinExistence type="inferred from homology"/>
<name>A0A328TWV0_9BACL</name>
<gene>
    <name evidence="7" type="primary">rplR</name>
    <name evidence="8" type="ORF">DL346_28295</name>
</gene>
<protein>
    <recommendedName>
        <fullName evidence="6 7">Large ribosomal subunit protein uL18</fullName>
    </recommendedName>
</protein>
<dbReference type="PANTHER" id="PTHR12899:SF3">
    <property type="entry name" value="LARGE RIBOSOMAL SUBUNIT PROTEIN UL18M"/>
    <property type="match status" value="1"/>
</dbReference>
<comment type="similarity">
    <text evidence="1 7">Belongs to the universal ribosomal protein uL18 family.</text>
</comment>
<dbReference type="Pfam" id="PF00861">
    <property type="entry name" value="Ribosomal_L18p"/>
    <property type="match status" value="1"/>
</dbReference>
<evidence type="ECO:0000256" key="2">
    <source>
        <dbReference type="ARBA" id="ARBA00022730"/>
    </source>
</evidence>
<keyword evidence="5 7" id="KW-0687">Ribonucleoprotein</keyword>
<keyword evidence="9" id="KW-1185">Reference proteome</keyword>
<dbReference type="OrthoDB" id="9810939at2"/>
<dbReference type="GO" id="GO:0022625">
    <property type="term" value="C:cytosolic large ribosomal subunit"/>
    <property type="evidence" value="ECO:0007669"/>
    <property type="project" value="TreeGrafter"/>
</dbReference>
<sequence>MITKGDKNKARLKRHLRVRKKINGTTQRPRLSVFRSSKHIYAQLIDDVQGVTVASASTLDKEVAEQFSNGGNIEAARKIGEVIAARAKAKGVDQVVFDRGGYLYHGRIQALADAAREAGLEF</sequence>
<dbReference type="InterPro" id="IPR005484">
    <property type="entry name" value="Ribosomal_uL18_bac/plant/anim"/>
</dbReference>
<dbReference type="GO" id="GO:0006412">
    <property type="term" value="P:translation"/>
    <property type="evidence" value="ECO:0007669"/>
    <property type="project" value="UniProtKB-UniRule"/>
</dbReference>
<dbReference type="AlphaFoldDB" id="A0A328TWV0"/>
<keyword evidence="2 7" id="KW-0699">rRNA-binding</keyword>
<dbReference type="EMBL" id="QLUW01000009">
    <property type="protein sequence ID" value="RAP73215.1"/>
    <property type="molecule type" value="Genomic_DNA"/>
</dbReference>
<dbReference type="NCBIfam" id="TIGR00060">
    <property type="entry name" value="L18_bact"/>
    <property type="match status" value="1"/>
</dbReference>
<dbReference type="RefSeq" id="WP_112885751.1">
    <property type="nucleotide sequence ID" value="NZ_QLUW01000009.1"/>
</dbReference>